<dbReference type="AlphaFoldDB" id="A0A0N0BL96"/>
<reference evidence="2 3" key="1">
    <citation type="submission" date="2015-07" db="EMBL/GenBank/DDBJ databases">
        <authorList>
            <person name="Noorani M."/>
        </authorList>
    </citation>
    <scope>NUCLEOTIDE SEQUENCE [LARGE SCALE GENOMIC DNA]</scope>
    <source>
        <strain evidence="3">ATCC 25104 / DSM 625 / JCM 10724 / NBRC 103206 / NCIMB 11243 / YT-1</strain>
    </source>
</reference>
<dbReference type="RefSeq" id="WP_053767094.1">
    <property type="nucleotide sequence ID" value="NZ_LHCI01000106.1"/>
</dbReference>
<evidence type="ECO:0000313" key="3">
    <source>
        <dbReference type="Proteomes" id="UP000037685"/>
    </source>
</evidence>
<accession>A0A0N0BL96</accession>
<dbReference type="Proteomes" id="UP000037685">
    <property type="component" value="Unassembled WGS sequence"/>
</dbReference>
<keyword evidence="1" id="KW-0472">Membrane</keyword>
<feature type="transmembrane region" description="Helical" evidence="1">
    <location>
        <begin position="39"/>
        <end position="61"/>
    </location>
</feature>
<evidence type="ECO:0008006" key="4">
    <source>
        <dbReference type="Google" id="ProtNLM"/>
    </source>
</evidence>
<organism evidence="2 3">
    <name type="scientific">Thermus aquaticus</name>
    <dbReference type="NCBI Taxonomy" id="271"/>
    <lineage>
        <taxon>Bacteria</taxon>
        <taxon>Thermotogati</taxon>
        <taxon>Deinococcota</taxon>
        <taxon>Deinococci</taxon>
        <taxon>Thermales</taxon>
        <taxon>Thermaceae</taxon>
        <taxon>Thermus</taxon>
    </lineage>
</organism>
<protein>
    <recommendedName>
        <fullName evidence="4">DUF3995 domain-containing protein</fullName>
    </recommendedName>
</protein>
<name>A0A0N0BL96_THEAQ</name>
<evidence type="ECO:0000256" key="1">
    <source>
        <dbReference type="SAM" id="Phobius"/>
    </source>
</evidence>
<keyword evidence="1" id="KW-0812">Transmembrane</keyword>
<sequence length="128" mass="13917">MALLLQAHALLGLLLLALVPLLALLGLLGFFRPLPSRFYALLRGAAWVAIAQVALGFLLFFQGLRPKDGLHLLYGLLLAAGLHYLGGLEPGAWFYRGLKDPPKRPEVYVAVGLLFAVGLVLRVYLTGR</sequence>
<evidence type="ECO:0000313" key="2">
    <source>
        <dbReference type="EMBL" id="KOX89204.1"/>
    </source>
</evidence>
<keyword evidence="1" id="KW-1133">Transmembrane helix</keyword>
<proteinExistence type="predicted"/>
<dbReference type="EMBL" id="LHCI01000106">
    <property type="protein sequence ID" value="KOX89204.1"/>
    <property type="molecule type" value="Genomic_DNA"/>
</dbReference>
<gene>
    <name evidence="2" type="ORF">BVI061214_00358</name>
</gene>
<feature type="transmembrane region" description="Helical" evidence="1">
    <location>
        <begin position="107"/>
        <end position="125"/>
    </location>
</feature>
<comment type="caution">
    <text evidence="2">The sequence shown here is derived from an EMBL/GenBank/DDBJ whole genome shotgun (WGS) entry which is preliminary data.</text>
</comment>
<feature type="transmembrane region" description="Helical" evidence="1">
    <location>
        <begin position="73"/>
        <end position="95"/>
    </location>
</feature>
<dbReference type="PATRIC" id="fig|271.14.peg.449"/>